<organism evidence="1 2">
    <name type="scientific">Peronosclerospora sorghi</name>
    <dbReference type="NCBI Taxonomy" id="230839"/>
    <lineage>
        <taxon>Eukaryota</taxon>
        <taxon>Sar</taxon>
        <taxon>Stramenopiles</taxon>
        <taxon>Oomycota</taxon>
        <taxon>Peronosporomycetes</taxon>
        <taxon>Peronosporales</taxon>
        <taxon>Peronosporaceae</taxon>
        <taxon>Peronosclerospora</taxon>
    </lineage>
</organism>
<evidence type="ECO:0000313" key="1">
    <source>
        <dbReference type="EMBL" id="KAI9914850.1"/>
    </source>
</evidence>
<reference evidence="1 2" key="1">
    <citation type="journal article" date="2022" name="bioRxiv">
        <title>The genome of the oomycete Peronosclerospora sorghi, a cosmopolitan pathogen of maize and sorghum, is inflated with dispersed pseudogenes.</title>
        <authorList>
            <person name="Fletcher K."/>
            <person name="Martin F."/>
            <person name="Isakeit T."/>
            <person name="Cavanaugh K."/>
            <person name="Magill C."/>
            <person name="Michelmore R."/>
        </authorList>
    </citation>
    <scope>NUCLEOTIDE SEQUENCE [LARGE SCALE GENOMIC DNA]</scope>
    <source>
        <strain evidence="1">P6</strain>
    </source>
</reference>
<proteinExistence type="predicted"/>
<evidence type="ECO:0000313" key="2">
    <source>
        <dbReference type="Proteomes" id="UP001163321"/>
    </source>
</evidence>
<dbReference type="Proteomes" id="UP001163321">
    <property type="component" value="Chromosome 3"/>
</dbReference>
<accession>A0ACC0W866</accession>
<gene>
    <name evidence="1" type="ORF">PsorP6_007006</name>
</gene>
<name>A0ACC0W866_9STRA</name>
<keyword evidence="2" id="KW-1185">Reference proteome</keyword>
<comment type="caution">
    <text evidence="1">The sequence shown here is derived from an EMBL/GenBank/DDBJ whole genome shotgun (WGS) entry which is preliminary data.</text>
</comment>
<protein>
    <submittedName>
        <fullName evidence="1">Uncharacterized protein</fullName>
    </submittedName>
</protein>
<dbReference type="EMBL" id="CM047582">
    <property type="protein sequence ID" value="KAI9914850.1"/>
    <property type="molecule type" value="Genomic_DNA"/>
</dbReference>
<sequence>MELESLYSERHGLDDMMSNLLRERQPGMEEGDLIQKIERLTCEMDRLAEEQCDKVMALQVDSGTKLAIEQQYSSDVQTRLEEDNAKLHQQVISDSLKKTTISNCASTT</sequence>